<evidence type="ECO:0000256" key="1">
    <source>
        <dbReference type="SAM" id="MobiDB-lite"/>
    </source>
</evidence>
<accession>A0A218XZ89</accession>
<feature type="region of interest" description="Disordered" evidence="1">
    <location>
        <begin position="1"/>
        <end position="23"/>
    </location>
</feature>
<evidence type="ECO:0000313" key="3">
    <source>
        <dbReference type="Proteomes" id="UP000197138"/>
    </source>
</evidence>
<comment type="caution">
    <text evidence="2">The sequence shown here is derived from an EMBL/GenBank/DDBJ whole genome shotgun (WGS) entry which is preliminary data.</text>
</comment>
<sequence>MPSRKQPLANIEEAPEAESASAAQAVVENLTTGGSTDVVSMLSRSIETVATDIKQGQQAMNRPMESMTAGTT</sequence>
<dbReference type="Proteomes" id="UP000197138">
    <property type="component" value="Unassembled WGS sequence"/>
</dbReference>
<dbReference type="EMBL" id="MTKT01000553">
    <property type="protein sequence ID" value="OWM90130.1"/>
    <property type="molecule type" value="Genomic_DNA"/>
</dbReference>
<gene>
    <name evidence="2" type="ORF">CDL15_Pgr006451</name>
</gene>
<protein>
    <submittedName>
        <fullName evidence="2">Uncharacterized protein</fullName>
    </submittedName>
</protein>
<evidence type="ECO:0000313" key="2">
    <source>
        <dbReference type="EMBL" id="OWM90130.1"/>
    </source>
</evidence>
<reference evidence="3" key="1">
    <citation type="journal article" date="2017" name="Plant J.">
        <title>The pomegranate (Punica granatum L.) genome and the genomics of punicalagin biosynthesis.</title>
        <authorList>
            <person name="Qin G."/>
            <person name="Xu C."/>
            <person name="Ming R."/>
            <person name="Tang H."/>
            <person name="Guyot R."/>
            <person name="Kramer E.M."/>
            <person name="Hu Y."/>
            <person name="Yi X."/>
            <person name="Qi Y."/>
            <person name="Xu X."/>
            <person name="Gao Z."/>
            <person name="Pan H."/>
            <person name="Jian J."/>
            <person name="Tian Y."/>
            <person name="Yue Z."/>
            <person name="Xu Y."/>
        </authorList>
    </citation>
    <scope>NUCLEOTIDE SEQUENCE [LARGE SCALE GENOMIC DNA]</scope>
    <source>
        <strain evidence="3">cv. Dabenzi</strain>
    </source>
</reference>
<proteinExistence type="predicted"/>
<name>A0A218XZ89_PUNGR</name>
<organism evidence="2 3">
    <name type="scientific">Punica granatum</name>
    <name type="common">Pomegranate</name>
    <dbReference type="NCBI Taxonomy" id="22663"/>
    <lineage>
        <taxon>Eukaryota</taxon>
        <taxon>Viridiplantae</taxon>
        <taxon>Streptophyta</taxon>
        <taxon>Embryophyta</taxon>
        <taxon>Tracheophyta</taxon>
        <taxon>Spermatophyta</taxon>
        <taxon>Magnoliopsida</taxon>
        <taxon>eudicotyledons</taxon>
        <taxon>Gunneridae</taxon>
        <taxon>Pentapetalae</taxon>
        <taxon>rosids</taxon>
        <taxon>malvids</taxon>
        <taxon>Myrtales</taxon>
        <taxon>Lythraceae</taxon>
        <taxon>Punica</taxon>
    </lineage>
</organism>
<dbReference type="AlphaFoldDB" id="A0A218XZ89"/>